<evidence type="ECO:0000313" key="1">
    <source>
        <dbReference type="EMBL" id="PVU97246.1"/>
    </source>
</evidence>
<organism evidence="1 2">
    <name type="scientific">Smittium simulii</name>
    <dbReference type="NCBI Taxonomy" id="133385"/>
    <lineage>
        <taxon>Eukaryota</taxon>
        <taxon>Fungi</taxon>
        <taxon>Fungi incertae sedis</taxon>
        <taxon>Zoopagomycota</taxon>
        <taxon>Kickxellomycotina</taxon>
        <taxon>Harpellomycetes</taxon>
        <taxon>Harpellales</taxon>
        <taxon>Legeriomycetaceae</taxon>
        <taxon>Smittium</taxon>
    </lineage>
</organism>
<dbReference type="AlphaFoldDB" id="A0A2T9YY69"/>
<protein>
    <submittedName>
        <fullName evidence="1">Uncharacterized protein</fullName>
    </submittedName>
</protein>
<gene>
    <name evidence="1" type="ORF">BB561_000661</name>
</gene>
<reference evidence="1 2" key="1">
    <citation type="journal article" date="2018" name="MBio">
        <title>Comparative Genomics Reveals the Core Gene Toolbox for the Fungus-Insect Symbiosis.</title>
        <authorList>
            <person name="Wang Y."/>
            <person name="Stata M."/>
            <person name="Wang W."/>
            <person name="Stajich J.E."/>
            <person name="White M.M."/>
            <person name="Moncalvo J.M."/>
        </authorList>
    </citation>
    <scope>NUCLEOTIDE SEQUENCE [LARGE SCALE GENOMIC DNA]</scope>
    <source>
        <strain evidence="1 2">SWE-8-4</strain>
    </source>
</reference>
<comment type="caution">
    <text evidence="1">The sequence shown here is derived from an EMBL/GenBank/DDBJ whole genome shotgun (WGS) entry which is preliminary data.</text>
</comment>
<accession>A0A2T9YY69</accession>
<name>A0A2T9YY69_9FUNG</name>
<dbReference type="Proteomes" id="UP000245383">
    <property type="component" value="Unassembled WGS sequence"/>
</dbReference>
<dbReference type="OrthoDB" id="5623106at2759"/>
<proteinExistence type="predicted"/>
<sequence>MLYSNNNSNYNNEIGRNPTSLIKKSSTAQAKKRDAADSYPSTKKKEYVENSNLGKEKRLKNDIDYITSLIESSEDDECLLNQIADTIEKTKKIRTNTAKVTRPTNYKEKDQNFNVASDKDKEFDDIFISQINTQDYEKNLDHEVNSANLDVTEGESTIEASSIINVNDPIAGSTEETIKKLERLETEFINLIKDGVGLIKQFDSIIESNQIILKNHSEKLDFGLIGLKKKLVNIKSGANNLLGLA</sequence>
<dbReference type="EMBL" id="MBFR01000015">
    <property type="protein sequence ID" value="PVU97246.1"/>
    <property type="molecule type" value="Genomic_DNA"/>
</dbReference>
<keyword evidence="2" id="KW-1185">Reference proteome</keyword>
<evidence type="ECO:0000313" key="2">
    <source>
        <dbReference type="Proteomes" id="UP000245383"/>
    </source>
</evidence>